<dbReference type="InterPro" id="IPR059086">
    <property type="entry name" value="MT0599"/>
</dbReference>
<protein>
    <recommendedName>
        <fullName evidence="2">Uncharacterized protein MT0599 domain-containing protein</fullName>
    </recommendedName>
</protein>
<organism evidence="3 4">
    <name type="scientific">Mycobacterium attenuatum</name>
    <dbReference type="NCBI Taxonomy" id="2341086"/>
    <lineage>
        <taxon>Bacteria</taxon>
        <taxon>Bacillati</taxon>
        <taxon>Actinomycetota</taxon>
        <taxon>Actinomycetes</taxon>
        <taxon>Mycobacteriales</taxon>
        <taxon>Mycobacteriaceae</taxon>
        <taxon>Mycobacterium</taxon>
    </lineage>
</organism>
<evidence type="ECO:0000259" key="2">
    <source>
        <dbReference type="Pfam" id="PF25859"/>
    </source>
</evidence>
<dbReference type="RefSeq" id="WP_425293631.1">
    <property type="nucleotide sequence ID" value="NZ_UPHP01000019.1"/>
</dbReference>
<evidence type="ECO:0000313" key="3">
    <source>
        <dbReference type="EMBL" id="VBA34665.1"/>
    </source>
</evidence>
<feature type="domain" description="Uncharacterized protein MT0599" evidence="2">
    <location>
        <begin position="51"/>
        <end position="111"/>
    </location>
</feature>
<name>A0A498PNB3_9MYCO</name>
<dbReference type="AlphaFoldDB" id="A0A498PNB3"/>
<gene>
    <name evidence="3" type="ORF">LAUMK136_00785</name>
</gene>
<evidence type="ECO:0000256" key="1">
    <source>
        <dbReference type="SAM" id="MobiDB-lite"/>
    </source>
</evidence>
<dbReference type="Proteomes" id="UP000273307">
    <property type="component" value="Unassembled WGS sequence"/>
</dbReference>
<feature type="compositionally biased region" description="Low complexity" evidence="1">
    <location>
        <begin position="13"/>
        <end position="35"/>
    </location>
</feature>
<keyword evidence="4" id="KW-1185">Reference proteome</keyword>
<dbReference type="Pfam" id="PF25859">
    <property type="entry name" value="MT0599"/>
    <property type="match status" value="1"/>
</dbReference>
<reference evidence="3 4" key="1">
    <citation type="submission" date="2018-09" db="EMBL/GenBank/DDBJ databases">
        <authorList>
            <person name="Tagini F."/>
        </authorList>
    </citation>
    <scope>NUCLEOTIDE SEQUENCE [LARGE SCALE GENOMIC DNA]</scope>
    <source>
        <strain evidence="3 4">MK136</strain>
    </source>
</reference>
<feature type="region of interest" description="Disordered" evidence="1">
    <location>
        <begin position="1"/>
        <end position="37"/>
    </location>
</feature>
<evidence type="ECO:0000313" key="4">
    <source>
        <dbReference type="Proteomes" id="UP000273307"/>
    </source>
</evidence>
<accession>A0A498PNB3</accession>
<dbReference type="EMBL" id="UPHP01000019">
    <property type="protein sequence ID" value="VBA34665.1"/>
    <property type="molecule type" value="Genomic_DNA"/>
</dbReference>
<sequence length="127" mass="13540">MTIAKDPKKAATKKTANAVKPSAVTTAAPHPVAAKAGRKAVAKTAAERGTRILVLTDDPRRSVVIVPGCHIDSMRPEDNAYFFEDGDALIGMVVEGGTVEYQAADRTYVVRLTDGRHRAASPRLADQ</sequence>
<proteinExistence type="predicted"/>